<dbReference type="Proteomes" id="UP001597419">
    <property type="component" value="Unassembled WGS sequence"/>
</dbReference>
<proteinExistence type="predicted"/>
<keyword evidence="1" id="KW-0732">Signal</keyword>
<reference evidence="3" key="1">
    <citation type="journal article" date="2019" name="Int. J. Syst. Evol. Microbiol.">
        <title>The Global Catalogue of Microorganisms (GCM) 10K type strain sequencing project: providing services to taxonomists for standard genome sequencing and annotation.</title>
        <authorList>
            <consortium name="The Broad Institute Genomics Platform"/>
            <consortium name="The Broad Institute Genome Sequencing Center for Infectious Disease"/>
            <person name="Wu L."/>
            <person name="Ma J."/>
        </authorList>
    </citation>
    <scope>NUCLEOTIDE SEQUENCE [LARGE SCALE GENOMIC DNA]</scope>
    <source>
        <strain evidence="3">CGMCC 4.7643</strain>
    </source>
</reference>
<dbReference type="RefSeq" id="WP_345392089.1">
    <property type="nucleotide sequence ID" value="NZ_BAABHG010000005.1"/>
</dbReference>
<dbReference type="EMBL" id="JBHUKU010000020">
    <property type="protein sequence ID" value="MFD2463218.1"/>
    <property type="molecule type" value="Genomic_DNA"/>
</dbReference>
<organism evidence="2 3">
    <name type="scientific">Amycolatopsis samaneae</name>
    <dbReference type="NCBI Taxonomy" id="664691"/>
    <lineage>
        <taxon>Bacteria</taxon>
        <taxon>Bacillati</taxon>
        <taxon>Actinomycetota</taxon>
        <taxon>Actinomycetes</taxon>
        <taxon>Pseudonocardiales</taxon>
        <taxon>Pseudonocardiaceae</taxon>
        <taxon>Amycolatopsis</taxon>
    </lineage>
</organism>
<keyword evidence="3" id="KW-1185">Reference proteome</keyword>
<gene>
    <name evidence="2" type="ORF">ACFSYJ_31720</name>
</gene>
<sequence length="120" mass="11469">MLLAILSAAAGLLAGCGAGAPSAPPAAPARQAAAVGPALPGTACGEVRTPSGKAAKVVASGKADCAQAVRVFTDYFTKVSPEAASGPVALGDWTCGSTPGDPVTICSTEDDRQVSATAAG</sequence>
<evidence type="ECO:0000313" key="3">
    <source>
        <dbReference type="Proteomes" id="UP001597419"/>
    </source>
</evidence>
<name>A0ABW5GQQ5_9PSEU</name>
<feature type="signal peptide" evidence="1">
    <location>
        <begin position="1"/>
        <end position="20"/>
    </location>
</feature>
<protein>
    <submittedName>
        <fullName evidence="2">Uncharacterized protein</fullName>
    </submittedName>
</protein>
<accession>A0ABW5GQQ5</accession>
<evidence type="ECO:0000313" key="2">
    <source>
        <dbReference type="EMBL" id="MFD2463218.1"/>
    </source>
</evidence>
<evidence type="ECO:0000256" key="1">
    <source>
        <dbReference type="SAM" id="SignalP"/>
    </source>
</evidence>
<feature type="chain" id="PRO_5045340204" evidence="1">
    <location>
        <begin position="21"/>
        <end position="120"/>
    </location>
</feature>
<comment type="caution">
    <text evidence="2">The sequence shown here is derived from an EMBL/GenBank/DDBJ whole genome shotgun (WGS) entry which is preliminary data.</text>
</comment>